<dbReference type="Proteomes" id="UP000814033">
    <property type="component" value="Unassembled WGS sequence"/>
</dbReference>
<name>A0ACB8RSW2_9AGAM</name>
<protein>
    <submittedName>
        <fullName evidence="1">Uncharacterized protein</fullName>
    </submittedName>
</protein>
<keyword evidence="2" id="KW-1185">Reference proteome</keyword>
<accession>A0ACB8RSW2</accession>
<reference evidence="1" key="2">
    <citation type="journal article" date="2022" name="New Phytol.">
        <title>Evolutionary transition to the ectomycorrhizal habit in the genomes of a hyperdiverse lineage of mushroom-forming fungi.</title>
        <authorList>
            <person name="Looney B."/>
            <person name="Miyauchi S."/>
            <person name="Morin E."/>
            <person name="Drula E."/>
            <person name="Courty P.E."/>
            <person name="Kohler A."/>
            <person name="Kuo A."/>
            <person name="LaButti K."/>
            <person name="Pangilinan J."/>
            <person name="Lipzen A."/>
            <person name="Riley R."/>
            <person name="Andreopoulos W."/>
            <person name="He G."/>
            <person name="Johnson J."/>
            <person name="Nolan M."/>
            <person name="Tritt A."/>
            <person name="Barry K.W."/>
            <person name="Grigoriev I.V."/>
            <person name="Nagy L.G."/>
            <person name="Hibbett D."/>
            <person name="Henrissat B."/>
            <person name="Matheny P.B."/>
            <person name="Labbe J."/>
            <person name="Martin F.M."/>
        </authorList>
    </citation>
    <scope>NUCLEOTIDE SEQUENCE</scope>
    <source>
        <strain evidence="1">FP105234-sp</strain>
    </source>
</reference>
<reference evidence="1" key="1">
    <citation type="submission" date="2021-02" db="EMBL/GenBank/DDBJ databases">
        <authorList>
            <consortium name="DOE Joint Genome Institute"/>
            <person name="Ahrendt S."/>
            <person name="Looney B.P."/>
            <person name="Miyauchi S."/>
            <person name="Morin E."/>
            <person name="Drula E."/>
            <person name="Courty P.E."/>
            <person name="Chicoki N."/>
            <person name="Fauchery L."/>
            <person name="Kohler A."/>
            <person name="Kuo A."/>
            <person name="Labutti K."/>
            <person name="Pangilinan J."/>
            <person name="Lipzen A."/>
            <person name="Riley R."/>
            <person name="Andreopoulos W."/>
            <person name="He G."/>
            <person name="Johnson J."/>
            <person name="Barry K.W."/>
            <person name="Grigoriev I.V."/>
            <person name="Nagy L."/>
            <person name="Hibbett D."/>
            <person name="Henrissat B."/>
            <person name="Matheny P.B."/>
            <person name="Labbe J."/>
            <person name="Martin F."/>
        </authorList>
    </citation>
    <scope>NUCLEOTIDE SEQUENCE</scope>
    <source>
        <strain evidence="1">FP105234-sp</strain>
    </source>
</reference>
<dbReference type="EMBL" id="MU275909">
    <property type="protein sequence ID" value="KAI0047188.1"/>
    <property type="molecule type" value="Genomic_DNA"/>
</dbReference>
<comment type="caution">
    <text evidence="1">The sequence shown here is derived from an EMBL/GenBank/DDBJ whole genome shotgun (WGS) entry which is preliminary data.</text>
</comment>
<proteinExistence type="predicted"/>
<gene>
    <name evidence="1" type="ORF">FA95DRAFT_1606283</name>
</gene>
<organism evidence="1 2">
    <name type="scientific">Auriscalpium vulgare</name>
    <dbReference type="NCBI Taxonomy" id="40419"/>
    <lineage>
        <taxon>Eukaryota</taxon>
        <taxon>Fungi</taxon>
        <taxon>Dikarya</taxon>
        <taxon>Basidiomycota</taxon>
        <taxon>Agaricomycotina</taxon>
        <taxon>Agaricomycetes</taxon>
        <taxon>Russulales</taxon>
        <taxon>Auriscalpiaceae</taxon>
        <taxon>Auriscalpium</taxon>
    </lineage>
</organism>
<evidence type="ECO:0000313" key="2">
    <source>
        <dbReference type="Proteomes" id="UP000814033"/>
    </source>
</evidence>
<sequence>MPAQAAFPTPKFILRAWAFFGAKSVAGSIVAFAVNYGSFTGSWFYSGHGVQDSYEQEQALAVPQPPPMRRLCRAAFGTCALTGTPIDSLLLGSTFPYVKPIAFSAADIIAGAGLRGS</sequence>
<evidence type="ECO:0000313" key="1">
    <source>
        <dbReference type="EMBL" id="KAI0047188.1"/>
    </source>
</evidence>